<dbReference type="SUPFAM" id="SSF53649">
    <property type="entry name" value="Alkaline phosphatase-like"/>
    <property type="match status" value="1"/>
</dbReference>
<evidence type="ECO:0000313" key="3">
    <source>
        <dbReference type="EMBL" id="SAL46627.1"/>
    </source>
</evidence>
<dbReference type="PANTHER" id="PTHR10151:SF120">
    <property type="entry name" value="BIS(5'-ADENOSYL)-TRIPHOSPHATASE"/>
    <property type="match status" value="1"/>
</dbReference>
<reference evidence="3 4" key="1">
    <citation type="submission" date="2016-01" db="EMBL/GenBank/DDBJ databases">
        <authorList>
            <person name="Peeters C."/>
        </authorList>
    </citation>
    <scope>NUCLEOTIDE SEQUENCE [LARGE SCALE GENOMIC DNA]</scope>
    <source>
        <strain evidence="3">LMG 29315</strain>
    </source>
</reference>
<feature type="region of interest" description="Disordered" evidence="1">
    <location>
        <begin position="552"/>
        <end position="572"/>
    </location>
</feature>
<organism evidence="3 4">
    <name type="scientific">Caballeronia concitans</name>
    <dbReference type="NCBI Taxonomy" id="1777133"/>
    <lineage>
        <taxon>Bacteria</taxon>
        <taxon>Pseudomonadati</taxon>
        <taxon>Pseudomonadota</taxon>
        <taxon>Betaproteobacteria</taxon>
        <taxon>Burkholderiales</taxon>
        <taxon>Burkholderiaceae</taxon>
        <taxon>Caballeronia</taxon>
    </lineage>
</organism>
<dbReference type="InterPro" id="IPR002591">
    <property type="entry name" value="Phosphodiest/P_Trfase"/>
</dbReference>
<dbReference type="EMBL" id="FCNV02000014">
    <property type="protein sequence ID" value="SAL46627.1"/>
    <property type="molecule type" value="Genomic_DNA"/>
</dbReference>
<dbReference type="AlphaFoldDB" id="A0A658R3D9"/>
<dbReference type="Gene3D" id="3.40.720.10">
    <property type="entry name" value="Alkaline Phosphatase, subunit A"/>
    <property type="match status" value="1"/>
</dbReference>
<evidence type="ECO:0000256" key="2">
    <source>
        <dbReference type="SAM" id="SignalP"/>
    </source>
</evidence>
<sequence length="572" mass="60722">MRKTNKRAVPQRPIAAAILAVAALHASIAMAGDDDHRGHDRDNNHAHAIKHVMLISFDGMHEQDVARCIASNTCPNIALLAKDGTTYTNAHTPGLSDSFPGLAALVTGGSPKTAGLFYDVSYDRTLYSPSDSNCTGPQGWNVVFDETTGIDAKNGGALTHLDGGGAFNPQAIPHAKVNGVCKPVYPHDYVKTNTVFEAIKAGVPNARTAWADKHAWGYDWLNGPSGAGVDDLMRTEINSIDPKTQTDYTDVYTHTEVFDDLHVQALINQIDGKDSAGTASAAVPTLFGANFQTLSVAQKAPVAKSGGYLDASFTPGTQVSAAIKYVDASLGRIVAELKQRNLYQSTAIVVTSKHGQSPADHSKLVKNGDTLSKLLQTNNYLDPNGNYGQNATKSGNLNDGTGLVNTGFAQTDDVGLIWLRDQHQLAQVVKTLKDNLSCNAPGICADGPYAYLLYGPRMTAAFGDPREGRTPDIIVQPNPGVIYTSSTSKDAEHGGNAPDDNHLALVVYAPGGKHAGGTVNDRVLTTQVAPTMLNLLGVDAKRLHSVVAEGTQALPGFDGDHGHDHDRDHDRD</sequence>
<keyword evidence="4" id="KW-1185">Reference proteome</keyword>
<dbReference type="InterPro" id="IPR017850">
    <property type="entry name" value="Alkaline_phosphatase_core_sf"/>
</dbReference>
<feature type="chain" id="PRO_5025053502" evidence="2">
    <location>
        <begin position="32"/>
        <end position="572"/>
    </location>
</feature>
<dbReference type="Pfam" id="PF01663">
    <property type="entry name" value="Phosphodiest"/>
    <property type="match status" value="1"/>
</dbReference>
<comment type="caution">
    <text evidence="3">The sequence shown here is derived from an EMBL/GenBank/DDBJ whole genome shotgun (WGS) entry which is preliminary data.</text>
</comment>
<feature type="signal peptide" evidence="2">
    <location>
        <begin position="1"/>
        <end position="31"/>
    </location>
</feature>
<protein>
    <submittedName>
        <fullName evidence="3">Type I phosphodiesterase/nucleotide pyrophosphatase</fullName>
    </submittedName>
</protein>
<proteinExistence type="predicted"/>
<evidence type="ECO:0000256" key="1">
    <source>
        <dbReference type="SAM" id="MobiDB-lite"/>
    </source>
</evidence>
<evidence type="ECO:0000313" key="4">
    <source>
        <dbReference type="Proteomes" id="UP000198263"/>
    </source>
</evidence>
<gene>
    <name evidence="3" type="ORF">AWB72_04867</name>
</gene>
<accession>A0A658R3D9</accession>
<dbReference type="PANTHER" id="PTHR10151">
    <property type="entry name" value="ECTONUCLEOTIDE PYROPHOSPHATASE/PHOSPHODIESTERASE"/>
    <property type="match status" value="1"/>
</dbReference>
<name>A0A658R3D9_9BURK</name>
<dbReference type="OrthoDB" id="8355658at2"/>
<dbReference type="GO" id="GO:0016787">
    <property type="term" value="F:hydrolase activity"/>
    <property type="evidence" value="ECO:0007669"/>
    <property type="project" value="UniProtKB-ARBA"/>
</dbReference>
<feature type="compositionally biased region" description="Basic and acidic residues" evidence="1">
    <location>
        <begin position="558"/>
        <end position="572"/>
    </location>
</feature>
<keyword evidence="2" id="KW-0732">Signal</keyword>
<dbReference type="Proteomes" id="UP000198263">
    <property type="component" value="Unassembled WGS sequence"/>
</dbReference>